<feature type="domain" description="B box-type" evidence="2">
    <location>
        <begin position="1"/>
        <end position="45"/>
    </location>
</feature>
<dbReference type="EMBL" id="GG666600">
    <property type="protein sequence ID" value="EEN50679.1"/>
    <property type="molecule type" value="Genomic_DNA"/>
</dbReference>
<evidence type="ECO:0000313" key="3">
    <source>
        <dbReference type="EMBL" id="EEN50679.1"/>
    </source>
</evidence>
<reference evidence="3" key="1">
    <citation type="journal article" date="2008" name="Nature">
        <title>The amphioxus genome and the evolution of the chordate karyotype.</title>
        <authorList>
            <consortium name="US DOE Joint Genome Institute (JGI-PGF)"/>
            <person name="Putnam N.H."/>
            <person name="Butts T."/>
            <person name="Ferrier D.E.K."/>
            <person name="Furlong R.F."/>
            <person name="Hellsten U."/>
            <person name="Kawashima T."/>
            <person name="Robinson-Rechavi M."/>
            <person name="Shoguchi E."/>
            <person name="Terry A."/>
            <person name="Yu J.-K."/>
            <person name="Benito-Gutierrez E.L."/>
            <person name="Dubchak I."/>
            <person name="Garcia-Fernandez J."/>
            <person name="Gibson-Brown J.J."/>
            <person name="Grigoriev I.V."/>
            <person name="Horton A.C."/>
            <person name="de Jong P.J."/>
            <person name="Jurka J."/>
            <person name="Kapitonov V.V."/>
            <person name="Kohara Y."/>
            <person name="Kuroki Y."/>
            <person name="Lindquist E."/>
            <person name="Lucas S."/>
            <person name="Osoegawa K."/>
            <person name="Pennacchio L.A."/>
            <person name="Salamov A.A."/>
            <person name="Satou Y."/>
            <person name="Sauka-Spengler T."/>
            <person name="Schmutz J."/>
            <person name="Shin-I T."/>
            <person name="Toyoda A."/>
            <person name="Bronner-Fraser M."/>
            <person name="Fujiyama A."/>
            <person name="Holland L.Z."/>
            <person name="Holland P.W.H."/>
            <person name="Satoh N."/>
            <person name="Rokhsar D.S."/>
        </authorList>
    </citation>
    <scope>NUCLEOTIDE SEQUENCE [LARGE SCALE GENOMIC DNA]</scope>
    <source>
        <strain evidence="3">S238N-H82</strain>
        <tissue evidence="3">Testes</tissue>
    </source>
</reference>
<evidence type="ECO:0000256" key="1">
    <source>
        <dbReference type="PROSITE-ProRule" id="PRU00024"/>
    </source>
</evidence>
<dbReference type="Pfam" id="PF22586">
    <property type="entry name" value="ANCHR-like_BBOX"/>
    <property type="match status" value="1"/>
</dbReference>
<dbReference type="InterPro" id="IPR047153">
    <property type="entry name" value="TRIM45/56/19-like"/>
</dbReference>
<keyword evidence="1" id="KW-0863">Zinc-finger</keyword>
<dbReference type="PANTHER" id="PTHR25462:SF229">
    <property type="entry name" value="TRANSCRIPTION INTERMEDIARY FACTOR 1-BETA"/>
    <property type="match status" value="1"/>
</dbReference>
<dbReference type="Pfam" id="PF00643">
    <property type="entry name" value="zf-B_box"/>
    <property type="match status" value="1"/>
</dbReference>
<feature type="domain" description="B box-type" evidence="2">
    <location>
        <begin position="48"/>
        <end position="84"/>
    </location>
</feature>
<sequence>VPCTVCEVRNLAQFYCLECTDYLCHTCSDMHNRFKANRSHKVVTLWTRLTSRCENHHELNKFYCDTCQRVICLHCVVTTHKDHQ</sequence>
<gene>
    <name evidence="3" type="ORF">BRAFLDRAFT_246605</name>
</gene>
<dbReference type="PROSITE" id="PS50119">
    <property type="entry name" value="ZF_BBOX"/>
    <property type="match status" value="2"/>
</dbReference>
<dbReference type="InParanoid" id="C3Z9I3"/>
<feature type="non-terminal residue" evidence="3">
    <location>
        <position position="84"/>
    </location>
</feature>
<protein>
    <recommendedName>
        <fullName evidence="2">B box-type domain-containing protein</fullName>
    </recommendedName>
</protein>
<keyword evidence="1" id="KW-0479">Metal-binding</keyword>
<accession>C3Z9I3</accession>
<dbReference type="InterPro" id="IPR000315">
    <property type="entry name" value="Znf_B-box"/>
</dbReference>
<proteinExistence type="predicted"/>
<feature type="non-terminal residue" evidence="3">
    <location>
        <position position="1"/>
    </location>
</feature>
<keyword evidence="1" id="KW-0862">Zinc</keyword>
<evidence type="ECO:0000259" key="2">
    <source>
        <dbReference type="PROSITE" id="PS50119"/>
    </source>
</evidence>
<dbReference type="AlphaFoldDB" id="C3Z9I3"/>
<organism>
    <name type="scientific">Branchiostoma floridae</name>
    <name type="common">Florida lancelet</name>
    <name type="synonym">Amphioxus</name>
    <dbReference type="NCBI Taxonomy" id="7739"/>
    <lineage>
        <taxon>Eukaryota</taxon>
        <taxon>Metazoa</taxon>
        <taxon>Chordata</taxon>
        <taxon>Cephalochordata</taxon>
        <taxon>Leptocardii</taxon>
        <taxon>Amphioxiformes</taxon>
        <taxon>Branchiostomatidae</taxon>
        <taxon>Branchiostoma</taxon>
    </lineage>
</organism>
<name>C3Z9I3_BRAFL</name>
<dbReference type="PANTHER" id="PTHR25462">
    <property type="entry name" value="BONUS, ISOFORM C-RELATED"/>
    <property type="match status" value="1"/>
</dbReference>
<dbReference type="SUPFAM" id="SSF57845">
    <property type="entry name" value="B-box zinc-binding domain"/>
    <property type="match status" value="1"/>
</dbReference>
<dbReference type="Gene3D" id="3.30.160.60">
    <property type="entry name" value="Classic Zinc Finger"/>
    <property type="match status" value="1"/>
</dbReference>
<dbReference type="GO" id="GO:0008270">
    <property type="term" value="F:zinc ion binding"/>
    <property type="evidence" value="ECO:0007669"/>
    <property type="project" value="UniProtKB-KW"/>
</dbReference>
<dbReference type="eggNOG" id="KOG2177">
    <property type="taxonomic scope" value="Eukaryota"/>
</dbReference>